<feature type="chain" id="PRO_5042191605" evidence="2">
    <location>
        <begin position="20"/>
        <end position="372"/>
    </location>
</feature>
<evidence type="ECO:0000256" key="2">
    <source>
        <dbReference type="SAM" id="SignalP"/>
    </source>
</evidence>
<dbReference type="PANTHER" id="PTHR11008">
    <property type="entry name" value="PROTEIN TAKEOUT-LIKE PROTEIN"/>
    <property type="match status" value="1"/>
</dbReference>
<dbReference type="Gene3D" id="3.15.10.50">
    <property type="match status" value="1"/>
</dbReference>
<dbReference type="Pfam" id="PF16984">
    <property type="entry name" value="Grp7_allergen"/>
    <property type="match status" value="1"/>
</dbReference>
<evidence type="ECO:0000313" key="3">
    <source>
        <dbReference type="EMBL" id="KAK4312749.1"/>
    </source>
</evidence>
<keyword evidence="2" id="KW-0732">Signal</keyword>
<dbReference type="EMBL" id="JAWZYT010001380">
    <property type="protein sequence ID" value="KAK4312749.1"/>
    <property type="molecule type" value="Genomic_DNA"/>
</dbReference>
<dbReference type="Pfam" id="PF06585">
    <property type="entry name" value="JHBP"/>
    <property type="match status" value="1"/>
</dbReference>
<keyword evidence="4" id="KW-1185">Reference proteome</keyword>
<dbReference type="Gene3D" id="3.15.10.30">
    <property type="entry name" value="Haemolymph juvenile hormone binding protein"/>
    <property type="match status" value="1"/>
</dbReference>
<evidence type="ECO:0000313" key="4">
    <source>
        <dbReference type="Proteomes" id="UP001292094"/>
    </source>
</evidence>
<dbReference type="InterPro" id="IPR020234">
    <property type="entry name" value="Mite_allergen_group-7"/>
</dbReference>
<gene>
    <name evidence="3" type="ORF">Pmani_015867</name>
</gene>
<reference evidence="3" key="1">
    <citation type="submission" date="2023-11" db="EMBL/GenBank/DDBJ databases">
        <title>Genome assemblies of two species of porcelain crab, Petrolisthes cinctipes and Petrolisthes manimaculis (Anomura: Porcellanidae).</title>
        <authorList>
            <person name="Angst P."/>
        </authorList>
    </citation>
    <scope>NUCLEOTIDE SEQUENCE</scope>
    <source>
        <strain evidence="3">PB745_02</strain>
        <tissue evidence="3">Gill</tissue>
    </source>
</reference>
<feature type="signal peptide" evidence="2">
    <location>
        <begin position="1"/>
        <end position="19"/>
    </location>
</feature>
<protein>
    <submittedName>
        <fullName evidence="3">Uncharacterized protein</fullName>
    </submittedName>
</protein>
<dbReference type="AlphaFoldDB" id="A0AAE1PSZ5"/>
<proteinExistence type="predicted"/>
<dbReference type="PANTHER" id="PTHR11008:SF9">
    <property type="entry name" value="PROTEIN TAKEOUT-LIKE PROTEIN"/>
    <property type="match status" value="1"/>
</dbReference>
<dbReference type="Proteomes" id="UP001292094">
    <property type="component" value="Unassembled WGS sequence"/>
</dbReference>
<dbReference type="InterPro" id="IPR010562">
    <property type="entry name" value="Haemolymph_juvenile_hormone-bd"/>
</dbReference>
<feature type="compositionally biased region" description="Low complexity" evidence="1">
    <location>
        <begin position="29"/>
        <end position="42"/>
    </location>
</feature>
<dbReference type="InterPro" id="IPR038606">
    <property type="entry name" value="To_sf"/>
</dbReference>
<feature type="region of interest" description="Disordered" evidence="1">
    <location>
        <begin position="28"/>
        <end position="47"/>
    </location>
</feature>
<organism evidence="3 4">
    <name type="scientific">Petrolisthes manimaculis</name>
    <dbReference type="NCBI Taxonomy" id="1843537"/>
    <lineage>
        <taxon>Eukaryota</taxon>
        <taxon>Metazoa</taxon>
        <taxon>Ecdysozoa</taxon>
        <taxon>Arthropoda</taxon>
        <taxon>Crustacea</taxon>
        <taxon>Multicrustacea</taxon>
        <taxon>Malacostraca</taxon>
        <taxon>Eumalacostraca</taxon>
        <taxon>Eucarida</taxon>
        <taxon>Decapoda</taxon>
        <taxon>Pleocyemata</taxon>
        <taxon>Anomura</taxon>
        <taxon>Galatheoidea</taxon>
        <taxon>Porcellanidae</taxon>
        <taxon>Petrolisthes</taxon>
    </lineage>
</organism>
<evidence type="ECO:0000256" key="1">
    <source>
        <dbReference type="SAM" id="MobiDB-lite"/>
    </source>
</evidence>
<dbReference type="InterPro" id="IPR038602">
    <property type="entry name" value="Mite_allergen_7_sf"/>
</dbReference>
<sequence>MKGVCHAVLLCLLPTFTLLTLHGCTTHASSLSSSSPPSGGVSRPRNPIDDQIVQALENFRSHMKEGWVELGIPPLDPLHLPHVLFNISNDDTQRLRYLRSNWGYSRVWGGALLIHFEDIMGGGDMAEFVNGVLSSFGLDFLHSLEDHYLPLLEEALKYELNLILQGGGGGGGTDSQVKDDSVNTFFDLLFANMRQSIIDNGNDPFQLPHDRDNFTVELFNTTMEGEVYVGDGWLSGMSTVHRGGNMSLVYVGDEDEVIWGGEVALIDLQTDYRLSLDLALFKKDVSFSLKISYLHISFETDVFLHQSDIVLANCTVAEMGPVHLKEKGSGPLDTPLLNLAANTLLSQLHTLVTTNVQEIVCGLLEDAFTTTE</sequence>
<name>A0AAE1PSZ5_9EUCA</name>
<accession>A0AAE1PSZ5</accession>
<comment type="caution">
    <text evidence="3">The sequence shown here is derived from an EMBL/GenBank/DDBJ whole genome shotgun (WGS) entry which is preliminary data.</text>
</comment>